<reference evidence="4 5" key="2">
    <citation type="journal article" date="2020" name="Int. J. Syst. Evol. Microbiol.">
        <title>Description and complete genome sequences of Bradyrhizobium symbiodeficiens sp. nov., a non-symbiotic bacterium associated with legumes native to Canada.</title>
        <authorList>
            <person name="Bromfield E.S.P."/>
            <person name="Cloutier S."/>
            <person name="Nguyen H.D.T."/>
        </authorList>
    </citation>
    <scope>NUCLEOTIDE SEQUENCE [LARGE SCALE GENOMIC DNA]</scope>
    <source>
        <strain evidence="3 5">101S1MB</strain>
        <strain evidence="2 4">65S1MB</strain>
    </source>
</reference>
<proteinExistence type="predicted"/>
<dbReference type="Proteomes" id="UP000319298">
    <property type="component" value="Chromosome"/>
</dbReference>
<evidence type="ECO:0000313" key="4">
    <source>
        <dbReference type="Proteomes" id="UP000319298"/>
    </source>
</evidence>
<dbReference type="Proteomes" id="UP000500895">
    <property type="component" value="Chromosome"/>
</dbReference>
<organism evidence="3 5">
    <name type="scientific">Bradyrhizobium symbiodeficiens</name>
    <dbReference type="NCBI Taxonomy" id="1404367"/>
    <lineage>
        <taxon>Bacteria</taxon>
        <taxon>Pseudomonadati</taxon>
        <taxon>Pseudomonadota</taxon>
        <taxon>Alphaproteobacteria</taxon>
        <taxon>Hyphomicrobiales</taxon>
        <taxon>Nitrobacteraceae</taxon>
        <taxon>Bradyrhizobium</taxon>
    </lineage>
</organism>
<dbReference type="InterPro" id="IPR054597">
    <property type="entry name" value="FeeM_cat"/>
</dbReference>
<accession>A0A2U8QHZ3</accession>
<dbReference type="SUPFAM" id="SSF55729">
    <property type="entry name" value="Acyl-CoA N-acyltransferases (Nat)"/>
    <property type="match status" value="1"/>
</dbReference>
<dbReference type="EMBL" id="CP050066">
    <property type="protein sequence ID" value="QIP07712.1"/>
    <property type="molecule type" value="Genomic_DNA"/>
</dbReference>
<sequence length="252" mass="28406">MQSSARSVISAVGRGAELLTDVDYHLAETAAEKEEIYNLRYRAYLREGAVKPSADARVTDRYDELPNAWTFGVYLHGELCSSVRISVLTSEWRESTSADVFPDILMPRLDRGEVMIDPTRFVADPDQVKRVPELPYLTTRLAYMACEHFNADLGLAIVRSEHQAFYRRVFLHETIAEPRLVPGLTKPFGLMAADFPTFRKKVFERYPIMRSTAFERRMLFGRGGQRQVPQRPVLVADAAHARVGVGADAALA</sequence>
<dbReference type="InterPro" id="IPR016181">
    <property type="entry name" value="Acyl_CoA_acyltransferase"/>
</dbReference>
<dbReference type="RefSeq" id="WP_094976863.1">
    <property type="nucleotide sequence ID" value="NZ_CP029427.2"/>
</dbReference>
<feature type="domain" description="N-acyl amino acid synthase FeeM catalytic core" evidence="1">
    <location>
        <begin position="35"/>
        <end position="194"/>
    </location>
</feature>
<dbReference type="EMBL" id="CP041090">
    <property type="protein sequence ID" value="QDF40159.1"/>
    <property type="molecule type" value="Genomic_DNA"/>
</dbReference>
<evidence type="ECO:0000313" key="2">
    <source>
        <dbReference type="EMBL" id="QDF40159.1"/>
    </source>
</evidence>
<evidence type="ECO:0000313" key="5">
    <source>
        <dbReference type="Proteomes" id="UP000500895"/>
    </source>
</evidence>
<dbReference type="Gene3D" id="3.40.630.30">
    <property type="match status" value="1"/>
</dbReference>
<dbReference type="AlphaFoldDB" id="A0A2U8QHZ3"/>
<reference evidence="3" key="3">
    <citation type="submission" date="2024-02" db="EMBL/GenBank/DDBJ databases">
        <authorList>
            <person name="Bromfield E.S.P."/>
            <person name="Cloutier S."/>
            <person name="Nguyen H.D.T."/>
        </authorList>
    </citation>
    <scope>NUCLEOTIDE SEQUENCE</scope>
    <source>
        <strain evidence="3">101S1MB</strain>
        <strain evidence="2">65S1MB</strain>
    </source>
</reference>
<keyword evidence="4" id="KW-1185">Reference proteome</keyword>
<evidence type="ECO:0000313" key="3">
    <source>
        <dbReference type="EMBL" id="QIP07712.1"/>
    </source>
</evidence>
<protein>
    <recommendedName>
        <fullName evidence="1">N-acyl amino acid synthase FeeM catalytic core domain-containing protein</fullName>
    </recommendedName>
</protein>
<gene>
    <name evidence="2" type="ORF">FJN17_22745</name>
    <name evidence="3" type="ORF">HAV00_16220</name>
</gene>
<reference evidence="4" key="1">
    <citation type="submission" date="2019-06" db="EMBL/GenBank/DDBJ databases">
        <title>Whole-Genome Sequence of Bradyrhizobium sp. 3 Strain 65S1MB.</title>
        <authorList>
            <person name="Bromfield E.S.P."/>
            <person name="Cloutier S."/>
            <person name="Nguyen H.D.T."/>
        </authorList>
    </citation>
    <scope>NUCLEOTIDE SEQUENCE [LARGE SCALE GENOMIC DNA]</scope>
    <source>
        <strain evidence="4">65S1MB</strain>
    </source>
</reference>
<name>A0A2U8QHZ3_9BRAD</name>
<evidence type="ECO:0000259" key="1">
    <source>
        <dbReference type="Pfam" id="PF21926"/>
    </source>
</evidence>
<dbReference type="KEGG" id="bsym:CIT39_26035"/>
<dbReference type="Pfam" id="PF21926">
    <property type="entry name" value="FeeM"/>
    <property type="match status" value="1"/>
</dbReference>